<evidence type="ECO:0000313" key="2">
    <source>
        <dbReference type="Proteomes" id="UP001330812"/>
    </source>
</evidence>
<dbReference type="EMBL" id="CP142149">
    <property type="protein sequence ID" value="WSE27851.1"/>
    <property type="molecule type" value="Genomic_DNA"/>
</dbReference>
<name>A0ABZ1I243_9PSEU</name>
<gene>
    <name evidence="1" type="ORF">VSH64_34095</name>
</gene>
<proteinExistence type="predicted"/>
<reference evidence="1 2" key="1">
    <citation type="journal article" date="2015" name="Int. J. Syst. Evol. Microbiol.">
        <title>Amycolatopsis rhabdoformis sp. nov., an actinomycete isolated from a tropical forest soil.</title>
        <authorList>
            <person name="Souza W.R."/>
            <person name="Silva R.E."/>
            <person name="Goodfellow M."/>
            <person name="Busarakam K."/>
            <person name="Figueiro F.S."/>
            <person name="Ferreira D."/>
            <person name="Rodrigues-Filho E."/>
            <person name="Moraes L.A.B."/>
            <person name="Zucchi T.D."/>
        </authorList>
    </citation>
    <scope>NUCLEOTIDE SEQUENCE [LARGE SCALE GENOMIC DNA]</scope>
    <source>
        <strain evidence="1 2">NCIMB 14900</strain>
    </source>
</reference>
<evidence type="ECO:0008006" key="3">
    <source>
        <dbReference type="Google" id="ProtNLM"/>
    </source>
</evidence>
<evidence type="ECO:0000313" key="1">
    <source>
        <dbReference type="EMBL" id="WSE27851.1"/>
    </source>
</evidence>
<keyword evidence="2" id="KW-1185">Reference proteome</keyword>
<protein>
    <recommendedName>
        <fullName evidence="3">FXSXX-COOH protein</fullName>
    </recommendedName>
</protein>
<dbReference type="Proteomes" id="UP001330812">
    <property type="component" value="Chromosome"/>
</dbReference>
<dbReference type="RefSeq" id="WP_326566855.1">
    <property type="nucleotide sequence ID" value="NZ_CP142149.1"/>
</dbReference>
<accession>A0ABZ1I243</accession>
<organism evidence="1 2">
    <name type="scientific">Amycolatopsis rhabdoformis</name>
    <dbReference type="NCBI Taxonomy" id="1448059"/>
    <lineage>
        <taxon>Bacteria</taxon>
        <taxon>Bacillati</taxon>
        <taxon>Actinomycetota</taxon>
        <taxon>Actinomycetes</taxon>
        <taxon>Pseudonocardiales</taxon>
        <taxon>Pseudonocardiaceae</taxon>
        <taxon>Amycolatopsis</taxon>
    </lineage>
</organism>
<sequence length="72" mass="7742">MATQSVSRDRAAKICELRTLPVRLDDLDKHGLAEIAEPGLAACAQVPDTAPLRELLGFAVETNEPPETICRG</sequence>